<feature type="compositionally biased region" description="Polar residues" evidence="1">
    <location>
        <begin position="343"/>
        <end position="356"/>
    </location>
</feature>
<evidence type="ECO:0000256" key="1">
    <source>
        <dbReference type="SAM" id="MobiDB-lite"/>
    </source>
</evidence>
<accession>A0A438D6T4</accession>
<proteinExistence type="predicted"/>
<dbReference type="EMBL" id="QGNW01001771">
    <property type="protein sequence ID" value="RVW31107.1"/>
    <property type="molecule type" value="Genomic_DNA"/>
</dbReference>
<protein>
    <submittedName>
        <fullName evidence="3">Uncharacterized protein</fullName>
    </submittedName>
</protein>
<feature type="transmembrane region" description="Helical" evidence="2">
    <location>
        <begin position="83"/>
        <end position="107"/>
    </location>
</feature>
<keyword evidence="2" id="KW-0812">Transmembrane</keyword>
<name>A0A438D6T4_VITVI</name>
<feature type="region of interest" description="Disordered" evidence="1">
    <location>
        <begin position="337"/>
        <end position="356"/>
    </location>
</feature>
<dbReference type="AlphaFoldDB" id="A0A438D6T4"/>
<dbReference type="Proteomes" id="UP000288805">
    <property type="component" value="Unassembled WGS sequence"/>
</dbReference>
<organism evidence="3 4">
    <name type="scientific">Vitis vinifera</name>
    <name type="common">Grape</name>
    <dbReference type="NCBI Taxonomy" id="29760"/>
    <lineage>
        <taxon>Eukaryota</taxon>
        <taxon>Viridiplantae</taxon>
        <taxon>Streptophyta</taxon>
        <taxon>Embryophyta</taxon>
        <taxon>Tracheophyta</taxon>
        <taxon>Spermatophyta</taxon>
        <taxon>Magnoliopsida</taxon>
        <taxon>eudicotyledons</taxon>
        <taxon>Gunneridae</taxon>
        <taxon>Pentapetalae</taxon>
        <taxon>rosids</taxon>
        <taxon>Vitales</taxon>
        <taxon>Vitaceae</taxon>
        <taxon>Viteae</taxon>
        <taxon>Vitis</taxon>
    </lineage>
</organism>
<evidence type="ECO:0000313" key="4">
    <source>
        <dbReference type="Proteomes" id="UP000288805"/>
    </source>
</evidence>
<comment type="caution">
    <text evidence="3">The sequence shown here is derived from an EMBL/GenBank/DDBJ whole genome shotgun (WGS) entry which is preliminary data.</text>
</comment>
<reference evidence="3 4" key="1">
    <citation type="journal article" date="2018" name="PLoS Genet.">
        <title>Population sequencing reveals clonal diversity and ancestral inbreeding in the grapevine cultivar Chardonnay.</title>
        <authorList>
            <person name="Roach M.J."/>
            <person name="Johnson D.L."/>
            <person name="Bohlmann J."/>
            <person name="van Vuuren H.J."/>
            <person name="Jones S.J."/>
            <person name="Pretorius I.S."/>
            <person name="Schmidt S.A."/>
            <person name="Borneman A.R."/>
        </authorList>
    </citation>
    <scope>NUCLEOTIDE SEQUENCE [LARGE SCALE GENOMIC DNA]</scope>
    <source>
        <strain evidence="4">cv. Chardonnay</strain>
        <tissue evidence="3">Leaf</tissue>
    </source>
</reference>
<evidence type="ECO:0000256" key="2">
    <source>
        <dbReference type="SAM" id="Phobius"/>
    </source>
</evidence>
<gene>
    <name evidence="3" type="ORF">CK203_093165</name>
</gene>
<keyword evidence="2" id="KW-1133">Transmembrane helix</keyword>
<feature type="transmembrane region" description="Helical" evidence="2">
    <location>
        <begin position="235"/>
        <end position="262"/>
    </location>
</feature>
<sequence length="373" mass="44096">MDVSTQISFLGTSMDELALVYDSRFYFMEEHMDQYQIGVTSRFDHFQQRFERIEECMDQHCLLVSLLTLACLEWTYWCLDLGLFRLIVCFYIVIIFMLSSYAFVVVAMGNTEWWTDRVIGSENCVDSCKFSHDPYPYDLMDKGKVTSTSRRPQQGGWKNARVLFKQEFWARFRISNTILIQLTDGEALSSINLLNNMIYFTKEQFITRLCFPLPYLLKQFLHFTQIPSTFFHPNVVWILMGCSVLDMLFYLDFSLLEVLFIYTIKMSPKERFNLFAHILSFQFVTNFQTRAKARLRGKRRRRCLEEWVEKASFDRLSKLFEIDATEWAHARLEEQEKKRQEGTLKQASVASRSTSNFAIRPPTQKKKLAARLI</sequence>
<keyword evidence="2" id="KW-0472">Membrane</keyword>
<evidence type="ECO:0000313" key="3">
    <source>
        <dbReference type="EMBL" id="RVW31107.1"/>
    </source>
</evidence>